<reference evidence="2" key="1">
    <citation type="journal article" date="2015" name="Nature">
        <title>Complex archaea that bridge the gap between prokaryotes and eukaryotes.</title>
        <authorList>
            <person name="Spang A."/>
            <person name="Saw J.H."/>
            <person name="Jorgensen S.L."/>
            <person name="Zaremba-Niedzwiedzka K."/>
            <person name="Martijn J."/>
            <person name="Lind A.E."/>
            <person name="van Eijk R."/>
            <person name="Schleper C."/>
            <person name="Guy L."/>
            <person name="Ettema T.J."/>
        </authorList>
    </citation>
    <scope>NUCLEOTIDE SEQUENCE</scope>
</reference>
<protein>
    <submittedName>
        <fullName evidence="2">Uncharacterized protein</fullName>
    </submittedName>
</protein>
<comment type="caution">
    <text evidence="2">The sequence shown here is derived from an EMBL/GenBank/DDBJ whole genome shotgun (WGS) entry which is preliminary data.</text>
</comment>
<proteinExistence type="predicted"/>
<accession>A0A0F9J9J3</accession>
<feature type="compositionally biased region" description="Basic residues" evidence="1">
    <location>
        <begin position="26"/>
        <end position="35"/>
    </location>
</feature>
<gene>
    <name evidence="2" type="ORF">LCGC14_1557470</name>
</gene>
<evidence type="ECO:0000256" key="1">
    <source>
        <dbReference type="SAM" id="MobiDB-lite"/>
    </source>
</evidence>
<sequence>VLLSRAGLLNHITFADTTIKPPPVRGQKRKVKKEKARKDASSKSWRLHETRTILVPMSITCVDVQKQLFAVEELTQLGSIGLSLKNSCDVLIGAREVIPEEG</sequence>
<feature type="region of interest" description="Disordered" evidence="1">
    <location>
        <begin position="20"/>
        <end position="43"/>
    </location>
</feature>
<dbReference type="AlphaFoldDB" id="A0A0F9J9J3"/>
<evidence type="ECO:0000313" key="2">
    <source>
        <dbReference type="EMBL" id="KKM48724.1"/>
    </source>
</evidence>
<feature type="non-terminal residue" evidence="2">
    <location>
        <position position="1"/>
    </location>
</feature>
<organism evidence="2">
    <name type="scientific">marine sediment metagenome</name>
    <dbReference type="NCBI Taxonomy" id="412755"/>
    <lineage>
        <taxon>unclassified sequences</taxon>
        <taxon>metagenomes</taxon>
        <taxon>ecological metagenomes</taxon>
    </lineage>
</organism>
<name>A0A0F9J9J3_9ZZZZ</name>
<dbReference type="EMBL" id="LAZR01011990">
    <property type="protein sequence ID" value="KKM48724.1"/>
    <property type="molecule type" value="Genomic_DNA"/>
</dbReference>